<comment type="caution">
    <text evidence="10">The sequence shown here is derived from an EMBL/GenBank/DDBJ whole genome shotgun (WGS) entry which is preliminary data.</text>
</comment>
<dbReference type="NCBIfam" id="TIGR04056">
    <property type="entry name" value="OMP_RagA_SusC"/>
    <property type="match status" value="1"/>
</dbReference>
<dbReference type="InterPro" id="IPR039426">
    <property type="entry name" value="TonB-dep_rcpt-like"/>
</dbReference>
<evidence type="ECO:0000256" key="2">
    <source>
        <dbReference type="ARBA" id="ARBA00022448"/>
    </source>
</evidence>
<dbReference type="Gene3D" id="2.40.170.20">
    <property type="entry name" value="TonB-dependent receptor, beta-barrel domain"/>
    <property type="match status" value="1"/>
</dbReference>
<organism evidence="10 11">
    <name type="scientific">Pedobacter chinensis</name>
    <dbReference type="NCBI Taxonomy" id="2282421"/>
    <lineage>
        <taxon>Bacteria</taxon>
        <taxon>Pseudomonadati</taxon>
        <taxon>Bacteroidota</taxon>
        <taxon>Sphingobacteriia</taxon>
        <taxon>Sphingobacteriales</taxon>
        <taxon>Sphingobacteriaceae</taxon>
        <taxon>Pedobacter</taxon>
    </lineage>
</organism>
<keyword evidence="3 7" id="KW-1134">Transmembrane beta strand</keyword>
<dbReference type="InterPro" id="IPR037066">
    <property type="entry name" value="Plug_dom_sf"/>
</dbReference>
<dbReference type="Gene3D" id="2.60.40.1120">
    <property type="entry name" value="Carboxypeptidase-like, regulatory domain"/>
    <property type="match status" value="1"/>
</dbReference>
<dbReference type="AlphaFoldDB" id="A0A369Q277"/>
<dbReference type="SUPFAM" id="SSF49464">
    <property type="entry name" value="Carboxypeptidase regulatory domain-like"/>
    <property type="match status" value="1"/>
</dbReference>
<dbReference type="InterPro" id="IPR036942">
    <property type="entry name" value="Beta-barrel_TonB_sf"/>
</dbReference>
<feature type="signal peptide" evidence="8">
    <location>
        <begin position="1"/>
        <end position="25"/>
    </location>
</feature>
<keyword evidence="2 7" id="KW-0813">Transport</keyword>
<evidence type="ECO:0000256" key="1">
    <source>
        <dbReference type="ARBA" id="ARBA00004571"/>
    </source>
</evidence>
<name>A0A369Q277_9SPHI</name>
<evidence type="ECO:0000256" key="4">
    <source>
        <dbReference type="ARBA" id="ARBA00022692"/>
    </source>
</evidence>
<reference evidence="10 11" key="1">
    <citation type="submission" date="2018-07" db="EMBL/GenBank/DDBJ databases">
        <title>Pedobacter sp. nov., isolated from soil.</title>
        <authorList>
            <person name="Zhou L.Y."/>
            <person name="Du Z.J."/>
        </authorList>
    </citation>
    <scope>NUCLEOTIDE SEQUENCE [LARGE SCALE GENOMIC DNA]</scope>
    <source>
        <strain evidence="10 11">JDX94</strain>
    </source>
</reference>
<sequence>MNLKFLRKLSWVLVLLTIISTSLFAQQRQITGKVVDKKDGQPVPGVTVGIRGKTNNVSTNDKGEFALIADPATDALVFSFIGYVRQVVPLAGKTNLTVSFVEDNKALEDVVVVGYGVKKRSEVLGSVATITGAEIQDVPAPNLAGALRNRIAGVGVNQTSGRPGAPITLNIRNSTVSDQARLSGATDEPLYVVDGITVTRDAFDNIDASMVENLTFLKDASASIYGASGAKGVVLVTTKRGKVGKPSISYNGYLGISDAAKVPEMLSAYDHAVLLNDTYRIQSAALSNFFLPEDLEYIKTLNYKSWYDEVWQASTMQRHNVGISGGSDRITFFAGGNYQSENANYAGMKFDKYGFRSGVVATLANGLKADVNFNVDYGTREQHHNAQDNDAAFFERIISIPRWVPISINGNYVNYNANSSSINPKAVAESGYYNNASTKGYRINAALTYQPTFLKGFTAKLQISQASGSSKSTQYVPPYRLYNYVRQGNNQQLFTDQLVNTSATSSYFEPTSATSATITPGVSENNSYQGFLTLQYGRTFAKHSVNLLVGGEQSEGNSQQSAVRYSNQLIPAIDQYWAFDATTLTRQNFSRTAVSKRSFFGRFDYDFDKKYLLEIITRVDASSNFATGNRWGVSPNAGIGWVVSQENFFKNTDFLRFINFFKLKLNVGITGDDRVDQRLWQDRFLIDVTNGYLYGNSNQNSLNRSRLANPDITWEKKRTINLGLETSMFNNKLDFSVEVFQNRNYDAFDLGGNNLFPLYFGTAAPVINYRETYNWGSEFSIGYKAKLATDLNLSASMNFGYGNSVVDRTLYAPGQLINNVAPDWQVQFGTDPRVYSSSNIGLKTIGMFRTQGEVDAWMAKYPNYRLYDRIPQPGWLYFEDTNGDGVISDSDMLPMFKNTNAFLSSGISLNLTYKNFALNTNINARFGGKVFYDGRARIAPSATRNILTIWQDRWTPENPMEGKLPRFDDPALTRNSDFWAVDGTMIRINTMTLSYKAPTAFANKLGIGGARILLTGNNLWTIVNPLPYKDPYTSSAYDYPMLRTISLGLSVNL</sequence>
<dbReference type="Pfam" id="PF07715">
    <property type="entry name" value="Plug"/>
    <property type="match status" value="1"/>
</dbReference>
<dbReference type="EMBL" id="QPKV01000001">
    <property type="protein sequence ID" value="RDC58550.1"/>
    <property type="molecule type" value="Genomic_DNA"/>
</dbReference>
<dbReference type="InterPro" id="IPR008969">
    <property type="entry name" value="CarboxyPept-like_regulatory"/>
</dbReference>
<dbReference type="InterPro" id="IPR018247">
    <property type="entry name" value="EF_Hand_1_Ca_BS"/>
</dbReference>
<evidence type="ECO:0000256" key="8">
    <source>
        <dbReference type="SAM" id="SignalP"/>
    </source>
</evidence>
<dbReference type="Pfam" id="PF13715">
    <property type="entry name" value="CarbopepD_reg_2"/>
    <property type="match status" value="1"/>
</dbReference>
<gene>
    <name evidence="10" type="ORF">DU508_00670</name>
</gene>
<evidence type="ECO:0000256" key="3">
    <source>
        <dbReference type="ARBA" id="ARBA00022452"/>
    </source>
</evidence>
<keyword evidence="6 7" id="KW-0998">Cell outer membrane</keyword>
<keyword evidence="5 7" id="KW-0472">Membrane</keyword>
<dbReference type="InterPro" id="IPR023996">
    <property type="entry name" value="TonB-dep_OMP_SusC/RagA"/>
</dbReference>
<dbReference type="GO" id="GO:0009279">
    <property type="term" value="C:cell outer membrane"/>
    <property type="evidence" value="ECO:0007669"/>
    <property type="project" value="UniProtKB-SubCell"/>
</dbReference>
<keyword evidence="8" id="KW-0732">Signal</keyword>
<comment type="subcellular location">
    <subcellularLocation>
        <location evidence="1 7">Cell outer membrane</location>
        <topology evidence="1 7">Multi-pass membrane protein</topology>
    </subcellularLocation>
</comment>
<evidence type="ECO:0000256" key="6">
    <source>
        <dbReference type="ARBA" id="ARBA00023237"/>
    </source>
</evidence>
<dbReference type="Proteomes" id="UP000253961">
    <property type="component" value="Unassembled WGS sequence"/>
</dbReference>
<dbReference type="PROSITE" id="PS52016">
    <property type="entry name" value="TONB_DEPENDENT_REC_3"/>
    <property type="match status" value="1"/>
</dbReference>
<evidence type="ECO:0000313" key="11">
    <source>
        <dbReference type="Proteomes" id="UP000253961"/>
    </source>
</evidence>
<evidence type="ECO:0000259" key="9">
    <source>
        <dbReference type="Pfam" id="PF07715"/>
    </source>
</evidence>
<dbReference type="OrthoDB" id="9768177at2"/>
<feature type="chain" id="PRO_5016785427" evidence="8">
    <location>
        <begin position="26"/>
        <end position="1053"/>
    </location>
</feature>
<dbReference type="PROSITE" id="PS00018">
    <property type="entry name" value="EF_HAND_1"/>
    <property type="match status" value="1"/>
</dbReference>
<dbReference type="InterPro" id="IPR012910">
    <property type="entry name" value="Plug_dom"/>
</dbReference>
<dbReference type="RefSeq" id="WP_115400924.1">
    <property type="nucleotide sequence ID" value="NZ_QPKV01000001.1"/>
</dbReference>
<evidence type="ECO:0000256" key="7">
    <source>
        <dbReference type="PROSITE-ProRule" id="PRU01360"/>
    </source>
</evidence>
<protein>
    <submittedName>
        <fullName evidence="10">SusC/RagA family TonB-linked outer membrane protein</fullName>
    </submittedName>
</protein>
<evidence type="ECO:0000256" key="5">
    <source>
        <dbReference type="ARBA" id="ARBA00023136"/>
    </source>
</evidence>
<dbReference type="Gene3D" id="2.170.130.10">
    <property type="entry name" value="TonB-dependent receptor, plug domain"/>
    <property type="match status" value="1"/>
</dbReference>
<dbReference type="SUPFAM" id="SSF56935">
    <property type="entry name" value="Porins"/>
    <property type="match status" value="1"/>
</dbReference>
<keyword evidence="4 7" id="KW-0812">Transmembrane</keyword>
<feature type="domain" description="TonB-dependent receptor plug" evidence="9">
    <location>
        <begin position="121"/>
        <end position="233"/>
    </location>
</feature>
<evidence type="ECO:0000313" key="10">
    <source>
        <dbReference type="EMBL" id="RDC58550.1"/>
    </source>
</evidence>
<comment type="similarity">
    <text evidence="7">Belongs to the TonB-dependent receptor family.</text>
</comment>
<accession>A0A369Q277</accession>
<keyword evidence="11" id="KW-1185">Reference proteome</keyword>
<proteinExistence type="inferred from homology"/>